<comment type="similarity">
    <text evidence="2">Belongs to the glycosyl hydrolase 81 family.</text>
</comment>
<evidence type="ECO:0000313" key="10">
    <source>
        <dbReference type="EMBL" id="QHO68989.1"/>
    </source>
</evidence>
<dbReference type="EC" id="3.2.1.39" evidence="3"/>
<dbReference type="PROSITE" id="PS51257">
    <property type="entry name" value="PROKAR_LIPOPROTEIN"/>
    <property type="match status" value="1"/>
</dbReference>
<keyword evidence="7" id="KW-0961">Cell wall biogenesis/degradation</keyword>
<feature type="domain" description="Glycosyl hydrolase family 81 C-terminal" evidence="9">
    <location>
        <begin position="333"/>
        <end position="663"/>
    </location>
</feature>
<evidence type="ECO:0000256" key="7">
    <source>
        <dbReference type="ARBA" id="ARBA00023316"/>
    </source>
</evidence>
<dbReference type="PANTHER" id="PTHR31983">
    <property type="entry name" value="ENDO-1,3(4)-BETA-GLUCANASE 1"/>
    <property type="match status" value="1"/>
</dbReference>
<gene>
    <name evidence="10" type="ORF">BHD05_04365</name>
</gene>
<name>A0A7L5AKZ9_9MICO</name>
<dbReference type="PANTHER" id="PTHR31983:SF0">
    <property type="entry name" value="GLUCAN ENDO-1,3-BETA-D-GLUCOSIDASE 2"/>
    <property type="match status" value="1"/>
</dbReference>
<keyword evidence="11" id="KW-1185">Reference proteome</keyword>
<evidence type="ECO:0000256" key="3">
    <source>
        <dbReference type="ARBA" id="ARBA00012780"/>
    </source>
</evidence>
<dbReference type="InterPro" id="IPR005200">
    <property type="entry name" value="Endo-beta-glucanase"/>
</dbReference>
<dbReference type="EMBL" id="CP017146">
    <property type="protein sequence ID" value="QHO68989.1"/>
    <property type="molecule type" value="Genomic_DNA"/>
</dbReference>
<dbReference type="KEGG" id="mant:BHD05_04365"/>
<evidence type="ECO:0000256" key="8">
    <source>
        <dbReference type="ARBA" id="ARBA00023326"/>
    </source>
</evidence>
<evidence type="ECO:0000256" key="4">
    <source>
        <dbReference type="ARBA" id="ARBA00022801"/>
    </source>
</evidence>
<evidence type="ECO:0000256" key="6">
    <source>
        <dbReference type="ARBA" id="ARBA00023295"/>
    </source>
</evidence>
<dbReference type="Pfam" id="PF17652">
    <property type="entry name" value="Glyco_hydro81C"/>
    <property type="match status" value="1"/>
</dbReference>
<dbReference type="GO" id="GO:0042973">
    <property type="term" value="F:glucan endo-1,3-beta-D-glucosidase activity"/>
    <property type="evidence" value="ECO:0007669"/>
    <property type="project" value="UniProtKB-EC"/>
</dbReference>
<keyword evidence="6" id="KW-0326">Glycosidase</keyword>
<keyword evidence="4" id="KW-0378">Hydrolase</keyword>
<sequence length="669" mass="70288">MTPSVTKRSISGGIASGLAIALLAGCTTGEGDSSTSSGSGESIFPDSRMQSLVDGIVQRSVAPAPESRLAEGLLPPTNQWFSGLVFGEEPLPVFPLPLSFNLTEPGFAFGLPEVTTGAQTISAPFTPSITVDAGAAASEISAYDEASVTIDQLDSDGEPIGAVTIAQGSPLVSFTAEQDVELKLGAPFEAVDGELASATVADTEYGLTTAGELDGSTLALAGGETAVWFAVPEDGDIAELAASAAPVESTSIEYAVDGETASTTLGYRADGDTLIASMPHQQASDADAGLGSYESAYGTMTLQSSTSLSWTSPAIEPSASVDISTLDDDQRATLAEQVKKDAAGEIDLPADTYFGGKAMYRLANILDLAEQLGDEESAAVLSKRLSGALAEWMEPGGCDEREERCFVYDPEGKGIVGLAPSFGSEEFNDHHFHYGYFFFAASVAAKYDDTLLEKIEPVMTLLAADVATSGDSTLFPERRAFDAYAGHSWASGYSPFADGNNQESSSEAVLAWNGLALWAATTDDAALETQARWMLAAEADSANAYWTNFDRSESVYDGYEHSIAPLNWGAKRDYATWFSAEPAAKLAIIALPMSPASEYLGTDPERVDENVAAATPGGFDVQYGDWLLMYAGLGTADNAELVSAAKSMPEELLDDGNSRSYMLAWLMTR</sequence>
<dbReference type="AlphaFoldDB" id="A0A7L5AKZ9"/>
<dbReference type="Gene3D" id="2.70.98.30">
    <property type="entry name" value="Golgi alpha-mannosidase II, domain 4"/>
    <property type="match status" value="1"/>
</dbReference>
<dbReference type="GO" id="GO:0000272">
    <property type="term" value="P:polysaccharide catabolic process"/>
    <property type="evidence" value="ECO:0007669"/>
    <property type="project" value="UniProtKB-KW"/>
</dbReference>
<evidence type="ECO:0000259" key="9">
    <source>
        <dbReference type="Pfam" id="PF17652"/>
    </source>
</evidence>
<evidence type="ECO:0000256" key="2">
    <source>
        <dbReference type="ARBA" id="ARBA00010730"/>
    </source>
</evidence>
<accession>A0A7L5AKZ9</accession>
<proteinExistence type="inferred from homology"/>
<evidence type="ECO:0000256" key="1">
    <source>
        <dbReference type="ARBA" id="ARBA00000382"/>
    </source>
</evidence>
<dbReference type="GO" id="GO:0071555">
    <property type="term" value="P:cell wall organization"/>
    <property type="evidence" value="ECO:0007669"/>
    <property type="project" value="UniProtKB-KW"/>
</dbReference>
<keyword evidence="5" id="KW-0119">Carbohydrate metabolism</keyword>
<comment type="catalytic activity">
    <reaction evidence="1">
        <text>Hydrolysis of (1-&gt;3)-beta-D-glucosidic linkages in (1-&gt;3)-beta-D-glucans.</text>
        <dbReference type="EC" id="3.2.1.39"/>
    </reaction>
</comment>
<protein>
    <recommendedName>
        <fullName evidence="3">glucan endo-1,3-beta-D-glucosidase</fullName>
        <ecNumber evidence="3">3.2.1.39</ecNumber>
    </recommendedName>
</protein>
<dbReference type="Proteomes" id="UP000464507">
    <property type="component" value="Chromosome"/>
</dbReference>
<dbReference type="GO" id="GO:0052861">
    <property type="term" value="F:endo-1,3(4)-beta-glucanase activity"/>
    <property type="evidence" value="ECO:0007669"/>
    <property type="project" value="InterPro"/>
</dbReference>
<evidence type="ECO:0000313" key="11">
    <source>
        <dbReference type="Proteomes" id="UP000464507"/>
    </source>
</evidence>
<reference evidence="10 11" key="1">
    <citation type="submission" date="2016-09" db="EMBL/GenBank/DDBJ databases">
        <title>Complete genome sequence of microbes from the polar regions.</title>
        <authorList>
            <person name="Liao L."/>
            <person name="Chen B."/>
        </authorList>
    </citation>
    <scope>NUCLEOTIDE SEQUENCE [LARGE SCALE GENOMIC DNA]</scope>
    <source>
        <strain evidence="10 11">ZS314</strain>
    </source>
</reference>
<keyword evidence="8" id="KW-0624">Polysaccharide degradation</keyword>
<organism evidence="10 11">
    <name type="scientific">Marisediminicola antarctica</name>
    <dbReference type="NCBI Taxonomy" id="674079"/>
    <lineage>
        <taxon>Bacteria</taxon>
        <taxon>Bacillati</taxon>
        <taxon>Actinomycetota</taxon>
        <taxon>Actinomycetes</taxon>
        <taxon>Micrococcales</taxon>
        <taxon>Microbacteriaceae</taxon>
        <taxon>Marisediminicola</taxon>
    </lineage>
</organism>
<dbReference type="InterPro" id="IPR040720">
    <property type="entry name" value="GH81_C"/>
</dbReference>
<evidence type="ECO:0000256" key="5">
    <source>
        <dbReference type="ARBA" id="ARBA00023277"/>
    </source>
</evidence>
<dbReference type="PROSITE" id="PS52008">
    <property type="entry name" value="GH81"/>
    <property type="match status" value="1"/>
</dbReference>